<dbReference type="Proteomes" id="UP000887564">
    <property type="component" value="Unplaced"/>
</dbReference>
<keyword evidence="2" id="KW-1185">Reference proteome</keyword>
<organism evidence="2 3">
    <name type="scientific">Parascaris equorum</name>
    <name type="common">Equine roundworm</name>
    <dbReference type="NCBI Taxonomy" id="6256"/>
    <lineage>
        <taxon>Eukaryota</taxon>
        <taxon>Metazoa</taxon>
        <taxon>Ecdysozoa</taxon>
        <taxon>Nematoda</taxon>
        <taxon>Chromadorea</taxon>
        <taxon>Rhabditida</taxon>
        <taxon>Spirurina</taxon>
        <taxon>Ascaridomorpha</taxon>
        <taxon>Ascaridoidea</taxon>
        <taxon>Ascarididae</taxon>
        <taxon>Parascaris</taxon>
    </lineage>
</organism>
<dbReference type="Pfam" id="PF25031">
    <property type="entry name" value="SBSPON_C"/>
    <property type="match status" value="1"/>
</dbReference>
<dbReference type="AlphaFoldDB" id="A0A914R6K6"/>
<dbReference type="WBParaSite" id="PEQ_0000030601-mRNA-1">
    <property type="protein sequence ID" value="PEQ_0000030601-mRNA-1"/>
    <property type="gene ID" value="PEQ_0000030601"/>
</dbReference>
<protein>
    <recommendedName>
        <fullName evidence="1">SBSPON-like C-terminal domain-containing protein</fullName>
    </recommendedName>
</protein>
<evidence type="ECO:0000313" key="3">
    <source>
        <dbReference type="WBParaSite" id="PEQ_0000030601-mRNA-1"/>
    </source>
</evidence>
<proteinExistence type="predicted"/>
<name>A0A914R6K6_PAREQ</name>
<accession>A0A914R6K6</accession>
<reference evidence="3" key="1">
    <citation type="submission" date="2022-11" db="UniProtKB">
        <authorList>
            <consortium name="WormBaseParasite"/>
        </authorList>
    </citation>
    <scope>IDENTIFICATION</scope>
</reference>
<dbReference type="InterPro" id="IPR056801">
    <property type="entry name" value="SBSPON_C"/>
</dbReference>
<sequence length="84" mass="9756">DYCVTYEIGWVNQNCVDKKIITKLYKGNIICAECQPEAQLHLLCIFVPPRRQYWSFMLNSLFVAISRSHFINCLSVPISLLLCE</sequence>
<feature type="domain" description="SBSPON-like C-terminal" evidence="1">
    <location>
        <begin position="2"/>
        <end position="41"/>
    </location>
</feature>
<evidence type="ECO:0000313" key="2">
    <source>
        <dbReference type="Proteomes" id="UP000887564"/>
    </source>
</evidence>
<evidence type="ECO:0000259" key="1">
    <source>
        <dbReference type="Pfam" id="PF25031"/>
    </source>
</evidence>